<dbReference type="PANTHER" id="PTHR43101">
    <property type="entry name" value="BETA-FRUCTOSIDASE"/>
    <property type="match status" value="1"/>
</dbReference>
<dbReference type="InterPro" id="IPR023296">
    <property type="entry name" value="Glyco_hydro_beta-prop_sf"/>
</dbReference>
<organism evidence="8 9">
    <name type="scientific">Bombilactobacillus apium</name>
    <dbReference type="NCBI Taxonomy" id="2675299"/>
    <lineage>
        <taxon>Bacteria</taxon>
        <taxon>Bacillati</taxon>
        <taxon>Bacillota</taxon>
        <taxon>Bacilli</taxon>
        <taxon>Lactobacillales</taxon>
        <taxon>Lactobacillaceae</taxon>
        <taxon>Bombilactobacillus</taxon>
    </lineage>
</organism>
<dbReference type="CDD" id="cd08996">
    <property type="entry name" value="GH32_FFase"/>
    <property type="match status" value="1"/>
</dbReference>
<dbReference type="InterPro" id="IPR013320">
    <property type="entry name" value="ConA-like_dom_sf"/>
</dbReference>
<dbReference type="PANTHER" id="PTHR43101:SF1">
    <property type="entry name" value="BETA-FRUCTOSIDASE"/>
    <property type="match status" value="1"/>
</dbReference>
<name>A0A850QXA2_9LACO</name>
<feature type="domain" description="Glycosyl hydrolase family 32 C-terminal" evidence="7">
    <location>
        <begin position="340"/>
        <end position="429"/>
    </location>
</feature>
<dbReference type="Gene3D" id="2.115.10.20">
    <property type="entry name" value="Glycosyl hydrolase domain, family 43"/>
    <property type="match status" value="1"/>
</dbReference>
<accession>A0A850QXA2</accession>
<dbReference type="SUPFAM" id="SSF75005">
    <property type="entry name" value="Arabinanase/levansucrase/invertase"/>
    <property type="match status" value="1"/>
</dbReference>
<evidence type="ECO:0000256" key="4">
    <source>
        <dbReference type="ARBA" id="ARBA00023295"/>
    </source>
</evidence>
<evidence type="ECO:0000256" key="1">
    <source>
        <dbReference type="ARBA" id="ARBA00009902"/>
    </source>
</evidence>
<evidence type="ECO:0000256" key="5">
    <source>
        <dbReference type="RuleBase" id="RU362110"/>
    </source>
</evidence>
<dbReference type="EC" id="3.2.1.26" evidence="2"/>
<dbReference type="Gene3D" id="2.60.120.560">
    <property type="entry name" value="Exo-inulinase, domain 1"/>
    <property type="match status" value="1"/>
</dbReference>
<evidence type="ECO:0000313" key="8">
    <source>
        <dbReference type="EMBL" id="NVY96444.1"/>
    </source>
</evidence>
<dbReference type="Pfam" id="PF00251">
    <property type="entry name" value="Glyco_hydro_32N"/>
    <property type="match status" value="1"/>
</dbReference>
<dbReference type="InterPro" id="IPR013148">
    <property type="entry name" value="Glyco_hydro_32_N"/>
</dbReference>
<keyword evidence="3 5" id="KW-0378">Hydrolase</keyword>
<comment type="caution">
    <text evidence="8">The sequence shown here is derived from an EMBL/GenBank/DDBJ whole genome shotgun (WGS) entry which is preliminary data.</text>
</comment>
<feature type="domain" description="Glycosyl hydrolase family 32 N-terminal" evidence="6">
    <location>
        <begin position="16"/>
        <end position="313"/>
    </location>
</feature>
<evidence type="ECO:0000313" key="9">
    <source>
        <dbReference type="Proteomes" id="UP000563523"/>
    </source>
</evidence>
<dbReference type="SMART" id="SM00640">
    <property type="entry name" value="Glyco_32"/>
    <property type="match status" value="1"/>
</dbReference>
<keyword evidence="9" id="KW-1185">Reference proteome</keyword>
<dbReference type="GO" id="GO:0005975">
    <property type="term" value="P:carbohydrate metabolic process"/>
    <property type="evidence" value="ECO:0007669"/>
    <property type="project" value="InterPro"/>
</dbReference>
<reference evidence="8 9" key="1">
    <citation type="submission" date="2020-06" db="EMBL/GenBank/DDBJ databases">
        <authorList>
            <person name="Kang J."/>
        </authorList>
    </citation>
    <scope>NUCLEOTIDE SEQUENCE [LARGE SCALE GENOMIC DNA]</scope>
    <source>
        <strain evidence="8 9">DCY120</strain>
    </source>
</reference>
<dbReference type="EMBL" id="JABZEC010000003">
    <property type="protein sequence ID" value="NVY96444.1"/>
    <property type="molecule type" value="Genomic_DNA"/>
</dbReference>
<keyword evidence="4 5" id="KW-0326">Glycosidase</keyword>
<comment type="similarity">
    <text evidence="1 5">Belongs to the glycosyl hydrolase 32 family.</text>
</comment>
<dbReference type="Pfam" id="PF08244">
    <property type="entry name" value="Glyco_hydro_32C"/>
    <property type="match status" value="1"/>
</dbReference>
<sequence length="461" mass="53706">MLTNENMIPFPGSSYHVKSMRGIFNSPNGFCYYEGYYHLFYQYRLLPGDLHQLVWGHLRSRDLVYWQTVPIDLPVKNQSFTGQYFAGSVLIKKDVLYLIYTSTQQNSNYSLTYNQNIAFSRDAVTFTPDYHNPVLSSADQLHWRKLSNPQIWEHDGKYFLLLKGVDDHQQQQALIYTANNLHHWLYLGAILPLPLKAKAQVEYLNLLHLNGKDILLVSYLGAKDQHGQHHTQSYYCYGNLNYQQVSFQKPEWQRLDFGHNSGITQTLLAPDGRYLIMGWLDNDPTSNQACETTRSLMLPRELTFEEGHLFMHPIAELQDLRQELLQDCQLIPQKQQIILQNQLNFELNLNLDLSTWSGQELTLDWLDAHDQVLLQLQYRRDQKRLVLHRHDSTSDAPATLKDSASLKLQIFGDQNSLEIFVNDGYLTFSESYHFLTPPQIRFSCDQPLKTHCQAYQLETLP</sequence>
<evidence type="ECO:0000256" key="2">
    <source>
        <dbReference type="ARBA" id="ARBA00012758"/>
    </source>
</evidence>
<dbReference type="Proteomes" id="UP000563523">
    <property type="component" value="Unassembled WGS sequence"/>
</dbReference>
<protein>
    <recommendedName>
        <fullName evidence="2">beta-fructofuranosidase</fullName>
        <ecNumber evidence="2">3.2.1.26</ecNumber>
    </recommendedName>
</protein>
<evidence type="ECO:0000256" key="3">
    <source>
        <dbReference type="ARBA" id="ARBA00022801"/>
    </source>
</evidence>
<dbReference type="InterPro" id="IPR013189">
    <property type="entry name" value="Glyco_hydro_32_C"/>
</dbReference>
<dbReference type="RefSeq" id="WP_176942602.1">
    <property type="nucleotide sequence ID" value="NZ_JABZEC010000003.1"/>
</dbReference>
<evidence type="ECO:0000259" key="7">
    <source>
        <dbReference type="Pfam" id="PF08244"/>
    </source>
</evidence>
<evidence type="ECO:0000259" key="6">
    <source>
        <dbReference type="Pfam" id="PF00251"/>
    </source>
</evidence>
<dbReference type="AlphaFoldDB" id="A0A850QXA2"/>
<gene>
    <name evidence="8" type="ORF">HU830_04560</name>
</gene>
<proteinExistence type="inferred from homology"/>
<dbReference type="GO" id="GO:0004564">
    <property type="term" value="F:beta-fructofuranosidase activity"/>
    <property type="evidence" value="ECO:0007669"/>
    <property type="project" value="UniProtKB-EC"/>
</dbReference>
<dbReference type="InterPro" id="IPR051214">
    <property type="entry name" value="GH32_Enzymes"/>
</dbReference>
<dbReference type="InterPro" id="IPR001362">
    <property type="entry name" value="Glyco_hydro_32"/>
</dbReference>
<dbReference type="SUPFAM" id="SSF49899">
    <property type="entry name" value="Concanavalin A-like lectins/glucanases"/>
    <property type="match status" value="1"/>
</dbReference>